<protein>
    <submittedName>
        <fullName evidence="1">Uncharacterized protein</fullName>
    </submittedName>
</protein>
<name>A0AAP0MXB1_9ROSI</name>
<dbReference type="EMBL" id="JBCGBO010000001">
    <property type="protein sequence ID" value="KAK9228723.1"/>
    <property type="molecule type" value="Genomic_DNA"/>
</dbReference>
<evidence type="ECO:0000313" key="1">
    <source>
        <dbReference type="EMBL" id="KAK9228723.1"/>
    </source>
</evidence>
<sequence>MNILSNTIITVHHTIISSWHTSINGWSWPKLFVLIGHFGPTFHHFLPCSYQSINQYTIASSFSSSLDLLNLKHEYNKKGNSILIYLFTI</sequence>
<comment type="caution">
    <text evidence="1">The sequence shown here is derived from an EMBL/GenBank/DDBJ whole genome shotgun (WGS) entry which is preliminary data.</text>
</comment>
<evidence type="ECO:0000313" key="2">
    <source>
        <dbReference type="Proteomes" id="UP001428341"/>
    </source>
</evidence>
<proteinExistence type="predicted"/>
<gene>
    <name evidence="1" type="ORF">WN944_021678</name>
</gene>
<reference evidence="1 2" key="1">
    <citation type="submission" date="2024-05" db="EMBL/GenBank/DDBJ databases">
        <title>Haplotype-resolved chromosome-level genome assembly of Huyou (Citrus changshanensis).</title>
        <authorList>
            <person name="Miao C."/>
            <person name="Chen W."/>
            <person name="Wu Y."/>
            <person name="Wang L."/>
            <person name="Zhao S."/>
            <person name="Grierson D."/>
            <person name="Xu C."/>
            <person name="Chen K."/>
        </authorList>
    </citation>
    <scope>NUCLEOTIDE SEQUENCE [LARGE SCALE GENOMIC DNA]</scope>
    <source>
        <strain evidence="1">01-14</strain>
        <tissue evidence="1">Leaf</tissue>
    </source>
</reference>
<organism evidence="1 2">
    <name type="scientific">Citrus x changshan-huyou</name>
    <dbReference type="NCBI Taxonomy" id="2935761"/>
    <lineage>
        <taxon>Eukaryota</taxon>
        <taxon>Viridiplantae</taxon>
        <taxon>Streptophyta</taxon>
        <taxon>Embryophyta</taxon>
        <taxon>Tracheophyta</taxon>
        <taxon>Spermatophyta</taxon>
        <taxon>Magnoliopsida</taxon>
        <taxon>eudicotyledons</taxon>
        <taxon>Gunneridae</taxon>
        <taxon>Pentapetalae</taxon>
        <taxon>rosids</taxon>
        <taxon>malvids</taxon>
        <taxon>Sapindales</taxon>
        <taxon>Rutaceae</taxon>
        <taxon>Aurantioideae</taxon>
        <taxon>Citrus</taxon>
    </lineage>
</organism>
<dbReference type="AlphaFoldDB" id="A0AAP0MXB1"/>
<accession>A0AAP0MXB1</accession>
<dbReference type="Proteomes" id="UP001428341">
    <property type="component" value="Unassembled WGS sequence"/>
</dbReference>
<keyword evidence="2" id="KW-1185">Reference proteome</keyword>